<keyword evidence="3" id="KW-1185">Reference proteome</keyword>
<feature type="signal peptide" evidence="1">
    <location>
        <begin position="1"/>
        <end position="17"/>
    </location>
</feature>
<sequence>MNKFIILAVLLLSTVLAAETLPFKVRNDLGERFRIIDKATEEGYRRIRVRMDLDSNLSLLETATTICFESDSSFSLSDGAKGFGMTFMCAIHECTSNTHLHTLLFGSQYYNGGYWAGAGIDASHTNIGVHHLEDGTNPDAGFKMEASLAESINLPVLENEVDTHYKCFTNYRGSYVEDNLLVDIHLDGDWESHDIVLPAHVE</sequence>
<evidence type="ECO:0000256" key="1">
    <source>
        <dbReference type="SAM" id="SignalP"/>
    </source>
</evidence>
<protein>
    <submittedName>
        <fullName evidence="2">Uncharacterized protein</fullName>
    </submittedName>
</protein>
<dbReference type="Proteomes" id="UP001295684">
    <property type="component" value="Unassembled WGS sequence"/>
</dbReference>
<reference evidence="2" key="1">
    <citation type="submission" date="2023-07" db="EMBL/GenBank/DDBJ databases">
        <authorList>
            <consortium name="AG Swart"/>
            <person name="Singh M."/>
            <person name="Singh A."/>
            <person name="Seah K."/>
            <person name="Emmerich C."/>
        </authorList>
    </citation>
    <scope>NUCLEOTIDE SEQUENCE</scope>
    <source>
        <strain evidence="2">DP1</strain>
    </source>
</reference>
<keyword evidence="1" id="KW-0732">Signal</keyword>
<accession>A0AAD1XP88</accession>
<comment type="caution">
    <text evidence="2">The sequence shown here is derived from an EMBL/GenBank/DDBJ whole genome shotgun (WGS) entry which is preliminary data.</text>
</comment>
<feature type="chain" id="PRO_5042175846" evidence="1">
    <location>
        <begin position="18"/>
        <end position="202"/>
    </location>
</feature>
<gene>
    <name evidence="2" type="ORF">ECRASSUSDP1_LOCUS17898</name>
</gene>
<dbReference type="EMBL" id="CAMPGE010018090">
    <property type="protein sequence ID" value="CAI2376528.1"/>
    <property type="molecule type" value="Genomic_DNA"/>
</dbReference>
<evidence type="ECO:0000313" key="2">
    <source>
        <dbReference type="EMBL" id="CAI2376528.1"/>
    </source>
</evidence>
<name>A0AAD1XP88_EUPCR</name>
<organism evidence="2 3">
    <name type="scientific">Euplotes crassus</name>
    <dbReference type="NCBI Taxonomy" id="5936"/>
    <lineage>
        <taxon>Eukaryota</taxon>
        <taxon>Sar</taxon>
        <taxon>Alveolata</taxon>
        <taxon>Ciliophora</taxon>
        <taxon>Intramacronucleata</taxon>
        <taxon>Spirotrichea</taxon>
        <taxon>Hypotrichia</taxon>
        <taxon>Euplotida</taxon>
        <taxon>Euplotidae</taxon>
        <taxon>Moneuplotes</taxon>
    </lineage>
</organism>
<dbReference type="AlphaFoldDB" id="A0AAD1XP88"/>
<evidence type="ECO:0000313" key="3">
    <source>
        <dbReference type="Proteomes" id="UP001295684"/>
    </source>
</evidence>
<proteinExistence type="predicted"/>